<keyword evidence="1" id="KW-0472">Membrane</keyword>
<reference evidence="4" key="1">
    <citation type="journal article" date="2019" name="Int. J. Syst. Evol. Microbiol.">
        <title>The Global Catalogue of Microorganisms (GCM) 10K type strain sequencing project: providing services to taxonomists for standard genome sequencing and annotation.</title>
        <authorList>
            <consortium name="The Broad Institute Genomics Platform"/>
            <consortium name="The Broad Institute Genome Sequencing Center for Infectious Disease"/>
            <person name="Wu L."/>
            <person name="Ma J."/>
        </authorList>
    </citation>
    <scope>NUCLEOTIDE SEQUENCE [LARGE SCALE GENOMIC DNA]</scope>
    <source>
        <strain evidence="4">CGMCC 1.19062</strain>
    </source>
</reference>
<feature type="transmembrane region" description="Helical" evidence="1">
    <location>
        <begin position="12"/>
        <end position="32"/>
    </location>
</feature>
<keyword evidence="1" id="KW-0812">Transmembrane</keyword>
<dbReference type="RefSeq" id="WP_379876840.1">
    <property type="nucleotide sequence ID" value="NZ_JBHUIP010000012.1"/>
</dbReference>
<evidence type="ECO:0000256" key="1">
    <source>
        <dbReference type="SAM" id="Phobius"/>
    </source>
</evidence>
<evidence type="ECO:0000313" key="4">
    <source>
        <dbReference type="Proteomes" id="UP001597295"/>
    </source>
</evidence>
<dbReference type="Proteomes" id="UP001597295">
    <property type="component" value="Unassembled WGS sequence"/>
</dbReference>
<keyword evidence="1" id="KW-1133">Transmembrane helix</keyword>
<keyword evidence="4" id="KW-1185">Reference proteome</keyword>
<protein>
    <submittedName>
        <fullName evidence="3">TadE/TadG family type IV pilus assembly protein</fullName>
    </submittedName>
</protein>
<sequence length="141" mass="15308">MSKLDTEGAAAVEFALIAPVLLMAVLIGADLARAWMQRAEVEHGTRLAARHVAALADPFGPDAVVAARLIAQSAGSSRAPLAGWERREALFAVRLHEENDRRWLEVEAAIPYVPLLSAFSRFMPDGIDLKAKVEEPLLNGR</sequence>
<dbReference type="InterPro" id="IPR012495">
    <property type="entry name" value="TadE-like_dom"/>
</dbReference>
<accession>A0ABW5DSJ3</accession>
<evidence type="ECO:0000259" key="2">
    <source>
        <dbReference type="Pfam" id="PF07811"/>
    </source>
</evidence>
<feature type="domain" description="TadE-like" evidence="2">
    <location>
        <begin position="8"/>
        <end position="50"/>
    </location>
</feature>
<dbReference type="EMBL" id="JBHUIP010000012">
    <property type="protein sequence ID" value="MFD2263795.1"/>
    <property type="molecule type" value="Genomic_DNA"/>
</dbReference>
<gene>
    <name evidence="3" type="ORF">ACFSM5_12915</name>
</gene>
<organism evidence="3 4">
    <name type="scientific">Lacibacterium aquatile</name>
    <dbReference type="NCBI Taxonomy" id="1168082"/>
    <lineage>
        <taxon>Bacteria</taxon>
        <taxon>Pseudomonadati</taxon>
        <taxon>Pseudomonadota</taxon>
        <taxon>Alphaproteobacteria</taxon>
        <taxon>Rhodospirillales</taxon>
        <taxon>Rhodospirillaceae</taxon>
    </lineage>
</organism>
<dbReference type="Pfam" id="PF07811">
    <property type="entry name" value="TadE"/>
    <property type="match status" value="1"/>
</dbReference>
<proteinExistence type="predicted"/>
<name>A0ABW5DSJ3_9PROT</name>
<comment type="caution">
    <text evidence="3">The sequence shown here is derived from an EMBL/GenBank/DDBJ whole genome shotgun (WGS) entry which is preliminary data.</text>
</comment>
<evidence type="ECO:0000313" key="3">
    <source>
        <dbReference type="EMBL" id="MFD2263795.1"/>
    </source>
</evidence>